<name>A0A9W8RMA0_9HYPO</name>
<dbReference type="AlphaFoldDB" id="A0A9W8RMA0"/>
<dbReference type="EMBL" id="JAOQAZ010000041">
    <property type="protein sequence ID" value="KAJ4246823.1"/>
    <property type="molecule type" value="Genomic_DNA"/>
</dbReference>
<keyword evidence="2" id="KW-1185">Reference proteome</keyword>
<dbReference type="InterPro" id="IPR015943">
    <property type="entry name" value="WD40/YVTN_repeat-like_dom_sf"/>
</dbReference>
<dbReference type="InterPro" id="IPR011044">
    <property type="entry name" value="Quino_amine_DH_bsu"/>
</dbReference>
<protein>
    <recommendedName>
        <fullName evidence="3">WD40 repeat domain-containing protein</fullName>
    </recommendedName>
</protein>
<gene>
    <name evidence="1" type="ORF">NW762_013375</name>
</gene>
<dbReference type="InterPro" id="IPR011047">
    <property type="entry name" value="Quinoprotein_ADH-like_sf"/>
</dbReference>
<reference evidence="1" key="1">
    <citation type="submission" date="2022-09" db="EMBL/GenBank/DDBJ databases">
        <title>Fusarium specimens isolated from Avocado Roots.</title>
        <authorList>
            <person name="Stajich J."/>
            <person name="Roper C."/>
            <person name="Heimlech-Rivalta G."/>
        </authorList>
    </citation>
    <scope>NUCLEOTIDE SEQUENCE</scope>
    <source>
        <strain evidence="1">CF00136</strain>
    </source>
</reference>
<dbReference type="OrthoDB" id="538223at2759"/>
<accession>A0A9W8RMA0</accession>
<dbReference type="Proteomes" id="UP001152049">
    <property type="component" value="Unassembled WGS sequence"/>
</dbReference>
<dbReference type="Gene3D" id="2.130.10.10">
    <property type="entry name" value="YVTN repeat-like/Quinoprotein amine dehydrogenase"/>
    <property type="match status" value="2"/>
</dbReference>
<evidence type="ECO:0000313" key="2">
    <source>
        <dbReference type="Proteomes" id="UP001152049"/>
    </source>
</evidence>
<evidence type="ECO:0000313" key="1">
    <source>
        <dbReference type="EMBL" id="KAJ4246823.1"/>
    </source>
</evidence>
<sequence>MTMFDGTSEIWNVHDGSVIRRIKHDGVRRMTLSLDLQRLAVITMRNSGGTEQLLEDVLEVQDFNLNKTLWTRKLKKRESLGMKISPDNEWLAVCYRTEVELYALGGSMLRAWPLQLDPNAENCEISFSTDVTLLSLLSYPDSDRVWVFDLRTGSHYKSPELDEVWGSWVAVGAGETLYIYDRAQRRLLRRVELPNKESLVMITVSPDDLKIAVHAVGRMWLLDVRALLAENWQSNTSEEPTYHLSNNAQLMASVLNTVIEVKDAITGRILSTLDLDKAGWQCTINKLAFSPDGQCIAFSGNKSVIVWNRADDKLQYYDFDDAELIRHLAISPNANSDDQWLAVCGMFGISVWGMTSGDFVRFTRPPDHFFRGEPTFVGFSGSRLGVLWCEYYAEVRAPDATFSLYNIKTGERLSRIDIPWTSSRWPVSRARFSISPNGKLAMSYVPEKKNLLITDLETGTHCVSVHIEAYHFFFVDDNTVSTDQGLFHLTSVIARTMEELAASTDQLVRIDAGTRWTLPTIHPTFETYGRSSNFEWITLDNQPLLWIPPQYRKVRQELMAIGYDHVTVEFSRGMYSIAFEQVARDFVRKARNSLS</sequence>
<evidence type="ECO:0008006" key="3">
    <source>
        <dbReference type="Google" id="ProtNLM"/>
    </source>
</evidence>
<comment type="caution">
    <text evidence="1">The sequence shown here is derived from an EMBL/GenBank/DDBJ whole genome shotgun (WGS) entry which is preliminary data.</text>
</comment>
<organism evidence="1 2">
    <name type="scientific">Fusarium torreyae</name>
    <dbReference type="NCBI Taxonomy" id="1237075"/>
    <lineage>
        <taxon>Eukaryota</taxon>
        <taxon>Fungi</taxon>
        <taxon>Dikarya</taxon>
        <taxon>Ascomycota</taxon>
        <taxon>Pezizomycotina</taxon>
        <taxon>Sordariomycetes</taxon>
        <taxon>Hypocreomycetidae</taxon>
        <taxon>Hypocreales</taxon>
        <taxon>Nectriaceae</taxon>
        <taxon>Fusarium</taxon>
    </lineage>
</organism>
<proteinExistence type="predicted"/>
<dbReference type="SUPFAM" id="SSF50998">
    <property type="entry name" value="Quinoprotein alcohol dehydrogenase-like"/>
    <property type="match status" value="1"/>
</dbReference>
<dbReference type="SUPFAM" id="SSF50969">
    <property type="entry name" value="YVTN repeat-like/Quinoprotein amine dehydrogenase"/>
    <property type="match status" value="1"/>
</dbReference>